<proteinExistence type="predicted"/>
<dbReference type="InParanoid" id="M1DLS5"/>
<dbReference type="Proteomes" id="UP000011115">
    <property type="component" value="Unassembled WGS sequence"/>
</dbReference>
<sequence length="171" mass="19314">MVNTRFNGVGTVAPVNAPIEESAARGRDRSRGRGRVKRRGRGRVAPVGNGAPVKNDPVNENPHVHHEEIKEENVDVEDVEDVGQEEEQHSARCNSPAKVTRTPYPSGFRITVSNSSFIYDYESHRNRHSDPNPIVAAPQERPNPAPKQPKRPKWNRELFKRIPKPHFTTHL</sequence>
<feature type="region of interest" description="Disordered" evidence="1">
    <location>
        <begin position="123"/>
        <end position="171"/>
    </location>
</feature>
<dbReference type="PaxDb" id="4113-PGSC0003DMT400091044"/>
<accession>M1DLS5</accession>
<keyword evidence="3" id="KW-1185">Reference proteome</keyword>
<dbReference type="HOGENOM" id="CLU_1565615_0_0_1"/>
<feature type="compositionally biased region" description="Basic residues" evidence="1">
    <location>
        <begin position="161"/>
        <end position="171"/>
    </location>
</feature>
<feature type="compositionally biased region" description="Basic and acidic residues" evidence="1">
    <location>
        <begin position="22"/>
        <end position="31"/>
    </location>
</feature>
<reference evidence="3" key="1">
    <citation type="journal article" date="2011" name="Nature">
        <title>Genome sequence and analysis of the tuber crop potato.</title>
        <authorList>
            <consortium name="The Potato Genome Sequencing Consortium"/>
        </authorList>
    </citation>
    <scope>NUCLEOTIDE SEQUENCE [LARGE SCALE GENOMIC DNA]</scope>
    <source>
        <strain evidence="3">cv. DM1-3 516 R44</strain>
    </source>
</reference>
<dbReference type="Gramene" id="PGSC0003DMT400091044">
    <property type="protein sequence ID" value="PGSC0003DMT400091044"/>
    <property type="gene ID" value="PGSC0003DMG400040615"/>
</dbReference>
<reference evidence="2" key="2">
    <citation type="submission" date="2015-06" db="UniProtKB">
        <authorList>
            <consortium name="EnsemblPlants"/>
        </authorList>
    </citation>
    <scope>IDENTIFICATION</scope>
    <source>
        <strain evidence="2">DM1-3 516 R44</strain>
    </source>
</reference>
<evidence type="ECO:0000313" key="3">
    <source>
        <dbReference type="Proteomes" id="UP000011115"/>
    </source>
</evidence>
<feature type="compositionally biased region" description="Acidic residues" evidence="1">
    <location>
        <begin position="74"/>
        <end position="85"/>
    </location>
</feature>
<evidence type="ECO:0000256" key="1">
    <source>
        <dbReference type="SAM" id="MobiDB-lite"/>
    </source>
</evidence>
<evidence type="ECO:0000313" key="2">
    <source>
        <dbReference type="EnsemblPlants" id="PGSC0003DMT400091044"/>
    </source>
</evidence>
<feature type="compositionally biased region" description="Basic residues" evidence="1">
    <location>
        <begin position="32"/>
        <end position="42"/>
    </location>
</feature>
<organism evidence="2 3">
    <name type="scientific">Solanum tuberosum</name>
    <name type="common">Potato</name>
    <dbReference type="NCBI Taxonomy" id="4113"/>
    <lineage>
        <taxon>Eukaryota</taxon>
        <taxon>Viridiplantae</taxon>
        <taxon>Streptophyta</taxon>
        <taxon>Embryophyta</taxon>
        <taxon>Tracheophyta</taxon>
        <taxon>Spermatophyta</taxon>
        <taxon>Magnoliopsida</taxon>
        <taxon>eudicotyledons</taxon>
        <taxon>Gunneridae</taxon>
        <taxon>Pentapetalae</taxon>
        <taxon>asterids</taxon>
        <taxon>lamiids</taxon>
        <taxon>Solanales</taxon>
        <taxon>Solanaceae</taxon>
        <taxon>Solanoideae</taxon>
        <taxon>Solaneae</taxon>
        <taxon>Solanum</taxon>
    </lineage>
</organism>
<dbReference type="EnsemblPlants" id="PGSC0003DMT400091044">
    <property type="protein sequence ID" value="PGSC0003DMT400091044"/>
    <property type="gene ID" value="PGSC0003DMG400040615"/>
</dbReference>
<feature type="compositionally biased region" description="Basic and acidic residues" evidence="1">
    <location>
        <begin position="62"/>
        <end position="73"/>
    </location>
</feature>
<feature type="region of interest" description="Disordered" evidence="1">
    <location>
        <begin position="1"/>
        <end position="107"/>
    </location>
</feature>
<name>M1DLS5_SOLTU</name>
<dbReference type="AlphaFoldDB" id="M1DLS5"/>
<protein>
    <submittedName>
        <fullName evidence="2">Uncharacterized protein</fullName>
    </submittedName>
</protein>